<feature type="domain" description="MYND-type" evidence="6">
    <location>
        <begin position="694"/>
        <end position="733"/>
    </location>
</feature>
<dbReference type="Pfam" id="PF01753">
    <property type="entry name" value="zf-MYND"/>
    <property type="match status" value="1"/>
</dbReference>
<dbReference type="AlphaFoldDB" id="A0AAD9Q875"/>
<reference evidence="7" key="1">
    <citation type="journal article" date="2023" name="G3 (Bethesda)">
        <title>Whole genome assembly and annotation of the endangered Caribbean coral Acropora cervicornis.</title>
        <authorList>
            <person name="Selwyn J.D."/>
            <person name="Vollmer S.V."/>
        </authorList>
    </citation>
    <scope>NUCLEOTIDE SEQUENCE</scope>
    <source>
        <strain evidence="7">K2</strain>
    </source>
</reference>
<dbReference type="GO" id="GO:0005634">
    <property type="term" value="C:nucleus"/>
    <property type="evidence" value="ECO:0007669"/>
    <property type="project" value="TreeGrafter"/>
</dbReference>
<dbReference type="GO" id="GO:0008270">
    <property type="term" value="F:zinc ion binding"/>
    <property type="evidence" value="ECO:0007669"/>
    <property type="project" value="UniProtKB-KW"/>
</dbReference>
<evidence type="ECO:0000259" key="6">
    <source>
        <dbReference type="PROSITE" id="PS50865"/>
    </source>
</evidence>
<evidence type="ECO:0000256" key="2">
    <source>
        <dbReference type="ARBA" id="ARBA00022771"/>
    </source>
</evidence>
<accession>A0AAD9Q875</accession>
<dbReference type="PROSITE" id="PS50865">
    <property type="entry name" value="ZF_MYND_2"/>
    <property type="match status" value="1"/>
</dbReference>
<keyword evidence="2 4" id="KW-0863">Zinc-finger</keyword>
<evidence type="ECO:0000313" key="7">
    <source>
        <dbReference type="EMBL" id="KAK2556176.1"/>
    </source>
</evidence>
<reference evidence="7" key="2">
    <citation type="journal article" date="2023" name="Science">
        <title>Genomic signatures of disease resistance in endangered staghorn corals.</title>
        <authorList>
            <person name="Vollmer S.V."/>
            <person name="Selwyn J.D."/>
            <person name="Despard B.A."/>
            <person name="Roesel C.L."/>
        </authorList>
    </citation>
    <scope>NUCLEOTIDE SEQUENCE</scope>
    <source>
        <strain evidence="7">K2</strain>
    </source>
</reference>
<dbReference type="PROSITE" id="PS01360">
    <property type="entry name" value="ZF_MYND_1"/>
    <property type="match status" value="1"/>
</dbReference>
<keyword evidence="1" id="KW-0479">Metal-binding</keyword>
<gene>
    <name evidence="7" type="ORF">P5673_021773</name>
</gene>
<evidence type="ECO:0000256" key="4">
    <source>
        <dbReference type="PROSITE-ProRule" id="PRU00134"/>
    </source>
</evidence>
<feature type="transmembrane region" description="Helical" evidence="5">
    <location>
        <begin position="12"/>
        <end position="32"/>
    </location>
</feature>
<keyword evidence="5" id="KW-0472">Membrane</keyword>
<keyword evidence="5" id="KW-0812">Transmembrane</keyword>
<dbReference type="PANTHER" id="PTHR10237">
    <property type="entry name" value="DEFORMED EPIDERMAL AUTOREGULATORY FACTOR 1 HOMOLOG SUPPRESSIN"/>
    <property type="match status" value="1"/>
</dbReference>
<dbReference type="GO" id="GO:0000981">
    <property type="term" value="F:DNA-binding transcription factor activity, RNA polymerase II-specific"/>
    <property type="evidence" value="ECO:0007669"/>
    <property type="project" value="TreeGrafter"/>
</dbReference>
<evidence type="ECO:0000313" key="8">
    <source>
        <dbReference type="Proteomes" id="UP001249851"/>
    </source>
</evidence>
<dbReference type="Proteomes" id="UP001249851">
    <property type="component" value="Unassembled WGS sequence"/>
</dbReference>
<comment type="caution">
    <text evidence="7">The sequence shown here is derived from an EMBL/GenBank/DDBJ whole genome shotgun (WGS) entry which is preliminary data.</text>
</comment>
<dbReference type="InterPro" id="IPR024119">
    <property type="entry name" value="TF_DEAF-1"/>
</dbReference>
<keyword evidence="5" id="KW-1133">Transmembrane helix</keyword>
<sequence length="738" mass="84891">MTDSKRRSFSPFFFYLFIYFFFAFFCFLLFFLRPSKSILFTSSMLWNGDCQTIVEFYNKCVGVPFHLLPTILGLKLAVDPELGSSKLPDRLQVSEEILCWVKAEPERSILTIGKESDILEGLLVLLERCFNLPNVTDAKVYGATLSSPLTFLRIVYQIQPIISGGATCIFELLQRELPDNFQQKFGLSWNLLKASVGIKPEPIVEIQVATKIPLVSWFKGTPIPHVCIATDREQFESTQFQQQSSKIYNSLRYDDTAGIVTFHLREQDWDQLKSRGLMWFSSLELITVASLSSTKIPVIECHKIFLGDERVNNIGQVDPIQTFGLFSVQLFNIEEANNVNGNTLKVLKMEESQFFYSAELEILDPLRCKAANMKINFQPDMHATKVTIDFDEAQSERNKTDNSKNTCILCFSCSVDANLSKFQISRKQGKIFCHIPKKEEGTVGELVIRCPAPVPFHSLSEWDVGLDDTATILDSMYRTMDDQLLKCTRQSGPPFFDLRESISMIFNGFMRESKMSRSIYCIDERDVIEQPYQTPDDMANKKGFVVKVQKIYKWKNLPVAKVLFFDCQQFSEKFREVLTAEETMRAFLSQARFTRVERILASEQEKALFRKLLYTNAGRVLQSNDCELWKHSFLSPLFPRESMKGFFEIMQTVQQFRPEGTSSLPEHLLEQDMNPSALLANHQLDSPSLAELECAFCHSKPVEPLKKCLGCKKVFYCRKECQTNHWPDHKAYCRQHKT</sequence>
<dbReference type="Gene3D" id="6.10.140.2220">
    <property type="match status" value="1"/>
</dbReference>
<dbReference type="EMBL" id="JARQWQ010000057">
    <property type="protein sequence ID" value="KAK2556176.1"/>
    <property type="molecule type" value="Genomic_DNA"/>
</dbReference>
<evidence type="ECO:0000256" key="5">
    <source>
        <dbReference type="SAM" id="Phobius"/>
    </source>
</evidence>
<keyword evidence="8" id="KW-1185">Reference proteome</keyword>
<dbReference type="PANTHER" id="PTHR10237:SF14">
    <property type="entry name" value="MYND-TYPE DOMAIN-CONTAINING PROTEIN"/>
    <property type="match status" value="1"/>
</dbReference>
<evidence type="ECO:0000256" key="3">
    <source>
        <dbReference type="ARBA" id="ARBA00022833"/>
    </source>
</evidence>
<evidence type="ECO:0000256" key="1">
    <source>
        <dbReference type="ARBA" id="ARBA00022723"/>
    </source>
</evidence>
<dbReference type="InterPro" id="IPR002893">
    <property type="entry name" value="Znf_MYND"/>
</dbReference>
<proteinExistence type="predicted"/>
<keyword evidence="3" id="KW-0862">Zinc</keyword>
<name>A0AAD9Q875_ACRCE</name>
<protein>
    <recommendedName>
        <fullName evidence="6">MYND-type domain-containing protein</fullName>
    </recommendedName>
</protein>
<organism evidence="7 8">
    <name type="scientific">Acropora cervicornis</name>
    <name type="common">Staghorn coral</name>
    <dbReference type="NCBI Taxonomy" id="6130"/>
    <lineage>
        <taxon>Eukaryota</taxon>
        <taxon>Metazoa</taxon>
        <taxon>Cnidaria</taxon>
        <taxon>Anthozoa</taxon>
        <taxon>Hexacorallia</taxon>
        <taxon>Scleractinia</taxon>
        <taxon>Astrocoeniina</taxon>
        <taxon>Acroporidae</taxon>
        <taxon>Acropora</taxon>
    </lineage>
</organism>
<dbReference type="SUPFAM" id="SSF144232">
    <property type="entry name" value="HIT/MYND zinc finger-like"/>
    <property type="match status" value="1"/>
</dbReference>